<proteinExistence type="predicted"/>
<dbReference type="SUPFAM" id="SSF48208">
    <property type="entry name" value="Six-hairpin glycosidases"/>
    <property type="match status" value="1"/>
</dbReference>
<evidence type="ECO:0000313" key="2">
    <source>
        <dbReference type="EMBL" id="MBB4624780.1"/>
    </source>
</evidence>
<keyword evidence="3" id="KW-1185">Reference proteome</keyword>
<dbReference type="InterPro" id="IPR010905">
    <property type="entry name" value="Glyco_hydro_88"/>
</dbReference>
<dbReference type="GO" id="GO:0016787">
    <property type="term" value="F:hydrolase activity"/>
    <property type="evidence" value="ECO:0007669"/>
    <property type="project" value="UniProtKB-KW"/>
</dbReference>
<accession>A0ABR6KTF2</accession>
<comment type="caution">
    <text evidence="2">The sequence shown here is derived from an EMBL/GenBank/DDBJ whole genome shotgun (WGS) entry which is preliminary data.</text>
</comment>
<protein>
    <submittedName>
        <fullName evidence="2">Rhamnogalacturonyl hydrolase YesR</fullName>
    </submittedName>
</protein>
<dbReference type="RefSeq" id="WP_183672304.1">
    <property type="nucleotide sequence ID" value="NZ_BMPB01000016.1"/>
</dbReference>
<dbReference type="Proteomes" id="UP000533637">
    <property type="component" value="Unassembled WGS sequence"/>
</dbReference>
<dbReference type="Gene3D" id="1.50.10.10">
    <property type="match status" value="1"/>
</dbReference>
<evidence type="ECO:0000256" key="1">
    <source>
        <dbReference type="ARBA" id="ARBA00022801"/>
    </source>
</evidence>
<dbReference type="InterPro" id="IPR012341">
    <property type="entry name" value="6hp_glycosidase-like_sf"/>
</dbReference>
<dbReference type="InterPro" id="IPR052043">
    <property type="entry name" value="PolySaccharide_Degr_Enz"/>
</dbReference>
<gene>
    <name evidence="2" type="ORF">GGQ57_004725</name>
</gene>
<dbReference type="EMBL" id="JACHOC010000012">
    <property type="protein sequence ID" value="MBB4624780.1"/>
    <property type="molecule type" value="Genomic_DNA"/>
</dbReference>
<dbReference type="Pfam" id="PF07470">
    <property type="entry name" value="Glyco_hydro_88"/>
    <property type="match status" value="1"/>
</dbReference>
<reference evidence="2 3" key="1">
    <citation type="submission" date="2020-08" db="EMBL/GenBank/DDBJ databases">
        <title>Genomic Encyclopedia of Type Strains, Phase IV (KMG-IV): sequencing the most valuable type-strain genomes for metagenomic binning, comparative biology and taxonomic classification.</title>
        <authorList>
            <person name="Goeker M."/>
        </authorList>
    </citation>
    <scope>NUCLEOTIDE SEQUENCE [LARGE SCALE GENOMIC DNA]</scope>
    <source>
        <strain evidence="2 3">DSM 102983</strain>
    </source>
</reference>
<name>A0ABR6KTF2_9BACT</name>
<organism evidence="2 3">
    <name type="scientific">Parabacteroides faecis</name>
    <dbReference type="NCBI Taxonomy" id="1217282"/>
    <lineage>
        <taxon>Bacteria</taxon>
        <taxon>Pseudomonadati</taxon>
        <taxon>Bacteroidota</taxon>
        <taxon>Bacteroidia</taxon>
        <taxon>Bacteroidales</taxon>
        <taxon>Tannerellaceae</taxon>
        <taxon>Parabacteroides</taxon>
    </lineage>
</organism>
<sequence length="365" mass="42115">MKLKFVFISVLTIQLCSCSLSGEKKITGDEIYSQSFIKEKMLEVFRWQIGHPVDLNAEQEQWARSVFYSGIMYAYQTTSDPVYLEQTKKWADGWDWKRGRRFRHADDLACGQAYLDVYKVESDPKMLWGIQQAVDSLIADPKPGRVDWWWCDALYMEPPVLARLADITGDTKYYEYLQDMYWDSTDFLYSKEDSLFFRDKRYFNALTANGQKVFWGRGNAWVIGGLAQLLSLVPKNNPIYKDYQELYIQMMTKIASVQQPDGLWRASLLDPDEVPVKETSSSTFFTFAMIWGINNGLLPQDTYLPKVRRAWTALLDCIDENGKLGYVQAIGASPENVKASDNQEYGSGAFLMAASEMYKFAEREK</sequence>
<dbReference type="InterPro" id="IPR008928">
    <property type="entry name" value="6-hairpin_glycosidase_sf"/>
</dbReference>
<evidence type="ECO:0000313" key="3">
    <source>
        <dbReference type="Proteomes" id="UP000533637"/>
    </source>
</evidence>
<dbReference type="PANTHER" id="PTHR33886:SF8">
    <property type="entry name" value="UNSATURATED RHAMNOGALACTURONAN HYDROLASE (EUROFUNG)"/>
    <property type="match status" value="1"/>
</dbReference>
<keyword evidence="1 2" id="KW-0378">Hydrolase</keyword>
<dbReference type="PANTHER" id="PTHR33886">
    <property type="entry name" value="UNSATURATED RHAMNOGALACTURONAN HYDROLASE (EUROFUNG)"/>
    <property type="match status" value="1"/>
</dbReference>